<protein>
    <submittedName>
        <fullName evidence="1">Uncharacterized protein</fullName>
    </submittedName>
</protein>
<organism evidence="1 2">
    <name type="scientific">Thelohanellus kitauei</name>
    <name type="common">Myxosporean</name>
    <dbReference type="NCBI Taxonomy" id="669202"/>
    <lineage>
        <taxon>Eukaryota</taxon>
        <taxon>Metazoa</taxon>
        <taxon>Cnidaria</taxon>
        <taxon>Myxozoa</taxon>
        <taxon>Myxosporea</taxon>
        <taxon>Bivalvulida</taxon>
        <taxon>Platysporina</taxon>
        <taxon>Myxobolidae</taxon>
        <taxon>Thelohanellus</taxon>
    </lineage>
</organism>
<sequence>MTVSGYMEWLSDDLSQMSYSTVDGIKVIVAHIVTKNGDDVDDRYLPTLVGLTSASRENFYYSIVSIKFELSHGLKKTANTCTVCWRKSKFLVKPVSHILVISSYPMLLIRADFLTLGI</sequence>
<dbReference type="Proteomes" id="UP000031668">
    <property type="component" value="Unassembled WGS sequence"/>
</dbReference>
<dbReference type="AlphaFoldDB" id="A0A0C2N129"/>
<name>A0A0C2N129_THEKT</name>
<dbReference type="EMBL" id="JWZT01000886">
    <property type="protein sequence ID" value="KII73311.1"/>
    <property type="molecule type" value="Genomic_DNA"/>
</dbReference>
<comment type="caution">
    <text evidence="1">The sequence shown here is derived from an EMBL/GenBank/DDBJ whole genome shotgun (WGS) entry which is preliminary data.</text>
</comment>
<keyword evidence="2" id="KW-1185">Reference proteome</keyword>
<proteinExistence type="predicted"/>
<evidence type="ECO:0000313" key="1">
    <source>
        <dbReference type="EMBL" id="KII73311.1"/>
    </source>
</evidence>
<reference evidence="1 2" key="1">
    <citation type="journal article" date="2014" name="Genome Biol. Evol.">
        <title>The genome of the myxosporean Thelohanellus kitauei shows adaptations to nutrient acquisition within its fish host.</title>
        <authorList>
            <person name="Yang Y."/>
            <person name="Xiong J."/>
            <person name="Zhou Z."/>
            <person name="Huo F."/>
            <person name="Miao W."/>
            <person name="Ran C."/>
            <person name="Liu Y."/>
            <person name="Zhang J."/>
            <person name="Feng J."/>
            <person name="Wang M."/>
            <person name="Wang M."/>
            <person name="Wang L."/>
            <person name="Yao B."/>
        </authorList>
    </citation>
    <scope>NUCLEOTIDE SEQUENCE [LARGE SCALE GENOMIC DNA]</scope>
    <source>
        <strain evidence="1">Wuqing</strain>
    </source>
</reference>
<accession>A0A0C2N129</accession>
<gene>
    <name evidence="1" type="ORF">RF11_04693</name>
</gene>
<evidence type="ECO:0000313" key="2">
    <source>
        <dbReference type="Proteomes" id="UP000031668"/>
    </source>
</evidence>